<keyword evidence="1" id="KW-0812">Transmembrane</keyword>
<dbReference type="AlphaFoldDB" id="A0A024G537"/>
<proteinExistence type="predicted"/>
<protein>
    <submittedName>
        <fullName evidence="2">Uncharacterized protein</fullName>
    </submittedName>
</protein>
<sequence>MTRLLRVRPHSSARRSRGCLTWNHINHSFLYQLLLASLLSLLRFSSPHTSATIHISFCNPFMVSFLYFFLYLCQSAVSSDVLQSNPNTHMYRIFREMRCFRLTTLLFSPHKFLL</sequence>
<keyword evidence="1" id="KW-1133">Transmembrane helix</keyword>
<gene>
    <name evidence="2" type="ORF">BN9_024670</name>
</gene>
<accession>A0A024G537</accession>
<evidence type="ECO:0000313" key="2">
    <source>
        <dbReference type="EMBL" id="CCI41683.1"/>
    </source>
</evidence>
<dbReference type="InParanoid" id="A0A024G537"/>
<organism evidence="2 3">
    <name type="scientific">Albugo candida</name>
    <dbReference type="NCBI Taxonomy" id="65357"/>
    <lineage>
        <taxon>Eukaryota</taxon>
        <taxon>Sar</taxon>
        <taxon>Stramenopiles</taxon>
        <taxon>Oomycota</taxon>
        <taxon>Peronosporomycetes</taxon>
        <taxon>Albuginales</taxon>
        <taxon>Albuginaceae</taxon>
        <taxon>Albugo</taxon>
    </lineage>
</organism>
<reference evidence="2 3" key="1">
    <citation type="submission" date="2012-05" db="EMBL/GenBank/DDBJ databases">
        <title>Recombination and specialization in a pathogen metapopulation.</title>
        <authorList>
            <person name="Gardiner A."/>
            <person name="Kemen E."/>
            <person name="Schultz-Larsen T."/>
            <person name="MacLean D."/>
            <person name="Van Oosterhout C."/>
            <person name="Jones J.D.G."/>
        </authorList>
    </citation>
    <scope>NUCLEOTIDE SEQUENCE [LARGE SCALE GENOMIC DNA]</scope>
    <source>
        <strain evidence="2 3">Ac Nc2</strain>
    </source>
</reference>
<dbReference type="Proteomes" id="UP000053237">
    <property type="component" value="Unassembled WGS sequence"/>
</dbReference>
<feature type="transmembrane region" description="Helical" evidence="1">
    <location>
        <begin position="21"/>
        <end position="41"/>
    </location>
</feature>
<evidence type="ECO:0000313" key="3">
    <source>
        <dbReference type="Proteomes" id="UP000053237"/>
    </source>
</evidence>
<keyword evidence="1" id="KW-0472">Membrane</keyword>
<evidence type="ECO:0000256" key="1">
    <source>
        <dbReference type="SAM" id="Phobius"/>
    </source>
</evidence>
<comment type="caution">
    <text evidence="2">The sequence shown here is derived from an EMBL/GenBank/DDBJ whole genome shotgun (WGS) entry which is preliminary data.</text>
</comment>
<dbReference type="EMBL" id="CAIX01000023">
    <property type="protein sequence ID" value="CCI41683.1"/>
    <property type="molecule type" value="Genomic_DNA"/>
</dbReference>
<keyword evidence="3" id="KW-1185">Reference proteome</keyword>
<name>A0A024G537_9STRA</name>
<feature type="transmembrane region" description="Helical" evidence="1">
    <location>
        <begin position="53"/>
        <end position="73"/>
    </location>
</feature>